<proteinExistence type="predicted"/>
<name>A0A6J4KZA9_9ACTN</name>
<dbReference type="PANTHER" id="PTHR36439:SF1">
    <property type="entry name" value="DUF1697 DOMAIN-CONTAINING PROTEIN"/>
    <property type="match status" value="1"/>
</dbReference>
<accession>A0A6J4KZA9</accession>
<dbReference type="PIRSF" id="PIRSF008502">
    <property type="entry name" value="UCP008502"/>
    <property type="match status" value="1"/>
</dbReference>
<evidence type="ECO:0008006" key="2">
    <source>
        <dbReference type="Google" id="ProtNLM"/>
    </source>
</evidence>
<evidence type="ECO:0000313" key="1">
    <source>
        <dbReference type="EMBL" id="CAA9317354.1"/>
    </source>
</evidence>
<gene>
    <name evidence="1" type="ORF">AVDCRST_MAG48-2440</name>
</gene>
<dbReference type="Pfam" id="PF08002">
    <property type="entry name" value="DUF1697"/>
    <property type="match status" value="1"/>
</dbReference>
<reference evidence="1" key="1">
    <citation type="submission" date="2020-02" db="EMBL/GenBank/DDBJ databases">
        <authorList>
            <person name="Meier V. D."/>
        </authorList>
    </citation>
    <scope>NUCLEOTIDE SEQUENCE</scope>
    <source>
        <strain evidence="1">AVDCRST_MAG48</strain>
    </source>
</reference>
<dbReference type="AlphaFoldDB" id="A0A6J4KZA9"/>
<protein>
    <recommendedName>
        <fullName evidence="2">DUF1697 domain-containing protein</fullName>
    </recommendedName>
</protein>
<dbReference type="InterPro" id="IPR012545">
    <property type="entry name" value="DUF1697"/>
</dbReference>
<dbReference type="Gene3D" id="3.30.70.1280">
    <property type="entry name" value="SP0830-like domains"/>
    <property type="match status" value="1"/>
</dbReference>
<sequence length="175" mass="18676">MTTHVALLRGINVGTAKRVAMPALRELATRLGYADVATHINSGNLLLSTDEDAATLRRRLEQGIEETFGLHADVVVRTREQLAAALAACPFPDGDPSRVVIAFLAGPAPTGLEERLATVAAEDEPFRVHGCEVHLEYGHGQASSRLAVALAVTLGVPATVRNLRTVTKLVDLARR</sequence>
<organism evidence="1">
    <name type="scientific">uncultured Friedmanniella sp</name>
    <dbReference type="NCBI Taxonomy" id="335381"/>
    <lineage>
        <taxon>Bacteria</taxon>
        <taxon>Bacillati</taxon>
        <taxon>Actinomycetota</taxon>
        <taxon>Actinomycetes</taxon>
        <taxon>Propionibacteriales</taxon>
        <taxon>Nocardioidaceae</taxon>
        <taxon>Friedmanniella</taxon>
        <taxon>environmental samples</taxon>
    </lineage>
</organism>
<dbReference type="EMBL" id="CADCTS010000351">
    <property type="protein sequence ID" value="CAA9317354.1"/>
    <property type="molecule type" value="Genomic_DNA"/>
</dbReference>
<dbReference type="SUPFAM" id="SSF160379">
    <property type="entry name" value="SP0830-like"/>
    <property type="match status" value="1"/>
</dbReference>
<dbReference type="PANTHER" id="PTHR36439">
    <property type="entry name" value="BLL4334 PROTEIN"/>
    <property type="match status" value="1"/>
</dbReference>